<sequence length="271" mass="30929">MGEIDDEGLQENLVEERRGDRGCTTSNRWRHEVIRCVKMIESMKMESILEMRNQKLTIDLEDSDGDEDGGRKRRRGWIMATWPEEIDAKDHTFIFIFIIFFIFIFICGCSFMAQLPSNQQVNQLKEIFTRFDLDSDGSLTHLELAALFRSVGLKPGDEIDTLISKLDANGNGSIEFEELVNAIFPDSNEEIFIDQEQLMKAFRLFDKDGDGSITPIKLATQMAKLGHPLTYRELNDLMNDIDTDGDGSISFHEFTAVFGMPASEFFGIRTL</sequence>
<evidence type="ECO:0000313" key="6">
    <source>
        <dbReference type="Proteomes" id="UP001177003"/>
    </source>
</evidence>
<dbReference type="Gene3D" id="1.10.238.10">
    <property type="entry name" value="EF-hand"/>
    <property type="match status" value="1"/>
</dbReference>
<evidence type="ECO:0000256" key="2">
    <source>
        <dbReference type="ARBA" id="ARBA00022837"/>
    </source>
</evidence>
<gene>
    <name evidence="5" type="ORF">LSALG_LOCUS35561</name>
</gene>
<dbReference type="FunFam" id="1.10.238.10:FF:000001">
    <property type="entry name" value="Calmodulin 1"/>
    <property type="match status" value="1"/>
</dbReference>
<dbReference type="Proteomes" id="UP001177003">
    <property type="component" value="Chromosome 8"/>
</dbReference>
<evidence type="ECO:0000259" key="4">
    <source>
        <dbReference type="PROSITE" id="PS50222"/>
    </source>
</evidence>
<feature type="domain" description="EF-hand" evidence="4">
    <location>
        <begin position="193"/>
        <end position="228"/>
    </location>
</feature>
<name>A0AA36EIB1_LACSI</name>
<organism evidence="5 6">
    <name type="scientific">Lactuca saligna</name>
    <name type="common">Willowleaf lettuce</name>
    <dbReference type="NCBI Taxonomy" id="75948"/>
    <lineage>
        <taxon>Eukaryota</taxon>
        <taxon>Viridiplantae</taxon>
        <taxon>Streptophyta</taxon>
        <taxon>Embryophyta</taxon>
        <taxon>Tracheophyta</taxon>
        <taxon>Spermatophyta</taxon>
        <taxon>Magnoliopsida</taxon>
        <taxon>eudicotyledons</taxon>
        <taxon>Gunneridae</taxon>
        <taxon>Pentapetalae</taxon>
        <taxon>asterids</taxon>
        <taxon>campanulids</taxon>
        <taxon>Asterales</taxon>
        <taxon>Asteraceae</taxon>
        <taxon>Cichorioideae</taxon>
        <taxon>Cichorieae</taxon>
        <taxon>Lactucinae</taxon>
        <taxon>Lactuca</taxon>
    </lineage>
</organism>
<dbReference type="AlphaFoldDB" id="A0AA36EIB1"/>
<evidence type="ECO:0000313" key="5">
    <source>
        <dbReference type="EMBL" id="CAI9296712.1"/>
    </source>
</evidence>
<keyword evidence="3" id="KW-0472">Membrane</keyword>
<feature type="domain" description="EF-hand" evidence="4">
    <location>
        <begin position="157"/>
        <end position="189"/>
    </location>
</feature>
<dbReference type="EMBL" id="OX465084">
    <property type="protein sequence ID" value="CAI9296712.1"/>
    <property type="molecule type" value="Genomic_DNA"/>
</dbReference>
<feature type="transmembrane region" description="Helical" evidence="3">
    <location>
        <begin position="93"/>
        <end position="113"/>
    </location>
</feature>
<proteinExistence type="predicted"/>
<reference evidence="5" key="1">
    <citation type="submission" date="2023-04" db="EMBL/GenBank/DDBJ databases">
        <authorList>
            <person name="Vijverberg K."/>
            <person name="Xiong W."/>
            <person name="Schranz E."/>
        </authorList>
    </citation>
    <scope>NUCLEOTIDE SEQUENCE</scope>
</reference>
<feature type="domain" description="EF-hand" evidence="4">
    <location>
        <begin position="229"/>
        <end position="264"/>
    </location>
</feature>
<dbReference type="InterPro" id="IPR050145">
    <property type="entry name" value="Centrin_CML-like"/>
</dbReference>
<evidence type="ECO:0000256" key="1">
    <source>
        <dbReference type="ARBA" id="ARBA00022737"/>
    </source>
</evidence>
<dbReference type="PROSITE" id="PS50222">
    <property type="entry name" value="EF_HAND_2"/>
    <property type="match status" value="4"/>
</dbReference>
<keyword evidence="2" id="KW-0106">Calcium</keyword>
<accession>A0AA36EIB1</accession>
<dbReference type="InterPro" id="IPR011992">
    <property type="entry name" value="EF-hand-dom_pair"/>
</dbReference>
<dbReference type="GO" id="GO:0005509">
    <property type="term" value="F:calcium ion binding"/>
    <property type="evidence" value="ECO:0007669"/>
    <property type="project" value="InterPro"/>
</dbReference>
<dbReference type="PANTHER" id="PTHR23050">
    <property type="entry name" value="CALCIUM BINDING PROTEIN"/>
    <property type="match status" value="1"/>
</dbReference>
<keyword evidence="6" id="KW-1185">Reference proteome</keyword>
<keyword evidence="1" id="KW-0677">Repeat</keyword>
<dbReference type="Pfam" id="PF13499">
    <property type="entry name" value="EF-hand_7"/>
    <property type="match status" value="2"/>
</dbReference>
<dbReference type="PROSITE" id="PS00018">
    <property type="entry name" value="EF_HAND_1"/>
    <property type="match status" value="3"/>
</dbReference>
<dbReference type="InterPro" id="IPR002048">
    <property type="entry name" value="EF_hand_dom"/>
</dbReference>
<dbReference type="SUPFAM" id="SSF47473">
    <property type="entry name" value="EF-hand"/>
    <property type="match status" value="1"/>
</dbReference>
<feature type="domain" description="EF-hand" evidence="4">
    <location>
        <begin position="119"/>
        <end position="154"/>
    </location>
</feature>
<keyword evidence="3" id="KW-0812">Transmembrane</keyword>
<dbReference type="SMART" id="SM00054">
    <property type="entry name" value="EFh"/>
    <property type="match status" value="4"/>
</dbReference>
<dbReference type="InterPro" id="IPR018247">
    <property type="entry name" value="EF_Hand_1_Ca_BS"/>
</dbReference>
<dbReference type="CDD" id="cd00051">
    <property type="entry name" value="EFh"/>
    <property type="match status" value="1"/>
</dbReference>
<keyword evidence="3" id="KW-1133">Transmembrane helix</keyword>
<protein>
    <recommendedName>
        <fullName evidence="4">EF-hand domain-containing protein</fullName>
    </recommendedName>
</protein>
<evidence type="ECO:0000256" key="3">
    <source>
        <dbReference type="SAM" id="Phobius"/>
    </source>
</evidence>